<sequence length="344" mass="40147">MSKKIAIVIPTWEEQCGIAEYTKKIVEYTRTKSIESLIIKSVEDFKLINKNIDLVHFQYEYSFYPFFTLYNKMAEIKRMNIPIATTLHTWSNLPQLKLLNDTISSLSTKIIVHSEEMRNLCIRGGYPEEKMLVMPMPCKVYPIKDRKEIQEERLISGEPIIGFFGFPFPHKGIETLIQSINQLTYIYPNIKGHFLSHYPNYLNETHPYYEFLNRLKVYFEGNNHLIWLKDYLTELEIVQYLHCMDIIVLPYKDHDQKGISAAVKMALAAKRPIVTTDYLYFSDLSAQEVYKLADEESQTLTKAIVDILGDPKLQNQLISNGTNYITKHSLEHTGALYSQFYLNI</sequence>
<feature type="domain" description="Glycosyltransferase subfamily 4-like N-terminal" evidence="2">
    <location>
        <begin position="48"/>
        <end position="135"/>
    </location>
</feature>
<dbReference type="EMBL" id="JAUHTR010000001">
    <property type="protein sequence ID" value="MDN4523633.1"/>
    <property type="molecule type" value="Genomic_DNA"/>
</dbReference>
<evidence type="ECO:0000313" key="4">
    <source>
        <dbReference type="Proteomes" id="UP001172721"/>
    </source>
</evidence>
<dbReference type="InterPro" id="IPR001296">
    <property type="entry name" value="Glyco_trans_1"/>
</dbReference>
<dbReference type="InterPro" id="IPR028098">
    <property type="entry name" value="Glyco_trans_4-like_N"/>
</dbReference>
<dbReference type="Proteomes" id="UP001172721">
    <property type="component" value="Unassembled WGS sequence"/>
</dbReference>
<organism evidence="3 4">
    <name type="scientific">Fictibacillus fluitans</name>
    <dbReference type="NCBI Taxonomy" id="3058422"/>
    <lineage>
        <taxon>Bacteria</taxon>
        <taxon>Bacillati</taxon>
        <taxon>Bacillota</taxon>
        <taxon>Bacilli</taxon>
        <taxon>Bacillales</taxon>
        <taxon>Fictibacillaceae</taxon>
        <taxon>Fictibacillus</taxon>
    </lineage>
</organism>
<dbReference type="SUPFAM" id="SSF53756">
    <property type="entry name" value="UDP-Glycosyltransferase/glycogen phosphorylase"/>
    <property type="match status" value="1"/>
</dbReference>
<dbReference type="EC" id="2.4.-.-" evidence="3"/>
<accession>A0ABT8HS83</accession>
<comment type="caution">
    <text evidence="3">The sequence shown here is derived from an EMBL/GenBank/DDBJ whole genome shotgun (WGS) entry which is preliminary data.</text>
</comment>
<dbReference type="Pfam" id="PF13439">
    <property type="entry name" value="Glyco_transf_4"/>
    <property type="match status" value="1"/>
</dbReference>
<protein>
    <submittedName>
        <fullName evidence="3">Glycosyltransferase</fullName>
        <ecNumber evidence="3">2.4.-.-</ecNumber>
    </submittedName>
</protein>
<proteinExistence type="predicted"/>
<evidence type="ECO:0000313" key="3">
    <source>
        <dbReference type="EMBL" id="MDN4523633.1"/>
    </source>
</evidence>
<dbReference type="PANTHER" id="PTHR12526:SF572">
    <property type="entry name" value="BLL5144 PROTEIN"/>
    <property type="match status" value="1"/>
</dbReference>
<evidence type="ECO:0000259" key="1">
    <source>
        <dbReference type="Pfam" id="PF00534"/>
    </source>
</evidence>
<dbReference type="Pfam" id="PF00534">
    <property type="entry name" value="Glycos_transf_1"/>
    <property type="match status" value="1"/>
</dbReference>
<reference evidence="3" key="1">
    <citation type="submission" date="2023-07" db="EMBL/GenBank/DDBJ databases">
        <title>Fictibacillus sp. isolated from freshwater pond.</title>
        <authorList>
            <person name="Kirdat K."/>
            <person name="Bhat A."/>
            <person name="Mourya A."/>
            <person name="Yadav A."/>
        </authorList>
    </citation>
    <scope>NUCLEOTIDE SEQUENCE</scope>
    <source>
        <strain evidence="3">NE201</strain>
    </source>
</reference>
<keyword evidence="3" id="KW-0808">Transferase</keyword>
<keyword evidence="3" id="KW-0328">Glycosyltransferase</keyword>
<dbReference type="GO" id="GO:0016757">
    <property type="term" value="F:glycosyltransferase activity"/>
    <property type="evidence" value="ECO:0007669"/>
    <property type="project" value="UniProtKB-KW"/>
</dbReference>
<name>A0ABT8HS83_9BACL</name>
<dbReference type="Gene3D" id="3.40.50.2000">
    <property type="entry name" value="Glycogen Phosphorylase B"/>
    <property type="match status" value="2"/>
</dbReference>
<keyword evidence="4" id="KW-1185">Reference proteome</keyword>
<gene>
    <name evidence="3" type="ORF">QYB97_04070</name>
</gene>
<evidence type="ECO:0000259" key="2">
    <source>
        <dbReference type="Pfam" id="PF13439"/>
    </source>
</evidence>
<feature type="domain" description="Glycosyl transferase family 1" evidence="1">
    <location>
        <begin position="146"/>
        <end position="323"/>
    </location>
</feature>
<dbReference type="PANTHER" id="PTHR12526">
    <property type="entry name" value="GLYCOSYLTRANSFERASE"/>
    <property type="match status" value="1"/>
</dbReference>
<dbReference type="RefSeq" id="WP_301164651.1">
    <property type="nucleotide sequence ID" value="NZ_JAUHTR010000001.1"/>
</dbReference>